<reference evidence="1 2" key="1">
    <citation type="submission" date="2015-03" db="EMBL/GenBank/DDBJ databases">
        <authorList>
            <consortium name="Pathogen Informatics"/>
        </authorList>
    </citation>
    <scope>NUCLEOTIDE SEQUENCE [LARGE SCALE GENOMIC DNA]</scope>
    <source>
        <strain evidence="1 2">Bir 185</strain>
    </source>
</reference>
<dbReference type="Proteomes" id="UP000050164">
    <property type="component" value="Unassembled WGS sequence"/>
</dbReference>
<dbReference type="EMBL" id="CNFT01003422">
    <property type="protein sequence ID" value="CKU96685.1"/>
    <property type="molecule type" value="Genomic_DNA"/>
</dbReference>
<proteinExistence type="predicted"/>
<evidence type="ECO:0000313" key="1">
    <source>
        <dbReference type="EMBL" id="CKU96685.1"/>
    </source>
</evidence>
<protein>
    <submittedName>
        <fullName evidence="1">Uncharacterized protein</fullName>
    </submittedName>
</protein>
<evidence type="ECO:0000313" key="2">
    <source>
        <dbReference type="Proteomes" id="UP000050164"/>
    </source>
</evidence>
<gene>
    <name evidence="1" type="ORF">ERS027659_05319</name>
</gene>
<sequence>MTDNIINSSTDGTTCIEHIIHQDNFAVCHIDRNQRSIFSTFNIITERFSIQFHNRN</sequence>
<name>A0A655AX60_MYCTX</name>
<organism evidence="1 2">
    <name type="scientific">Mycobacterium tuberculosis</name>
    <dbReference type="NCBI Taxonomy" id="1773"/>
    <lineage>
        <taxon>Bacteria</taxon>
        <taxon>Bacillati</taxon>
        <taxon>Actinomycetota</taxon>
        <taxon>Actinomycetes</taxon>
        <taxon>Mycobacteriales</taxon>
        <taxon>Mycobacteriaceae</taxon>
        <taxon>Mycobacterium</taxon>
        <taxon>Mycobacterium tuberculosis complex</taxon>
    </lineage>
</organism>
<dbReference type="AlphaFoldDB" id="A0A655AX60"/>
<accession>A0A655AX60</accession>